<feature type="transmembrane region" description="Helical" evidence="7">
    <location>
        <begin position="325"/>
        <end position="347"/>
    </location>
</feature>
<feature type="domain" description="Major facilitator superfamily (MFS) profile" evidence="8">
    <location>
        <begin position="27"/>
        <end position="456"/>
    </location>
</feature>
<evidence type="ECO:0000313" key="9">
    <source>
        <dbReference type="EMBL" id="KAJ4462912.1"/>
    </source>
</evidence>
<feature type="transmembrane region" description="Helical" evidence="7">
    <location>
        <begin position="265"/>
        <end position="283"/>
    </location>
</feature>
<evidence type="ECO:0000313" key="10">
    <source>
        <dbReference type="Proteomes" id="UP001141327"/>
    </source>
</evidence>
<evidence type="ECO:0000256" key="1">
    <source>
        <dbReference type="ARBA" id="ARBA00004141"/>
    </source>
</evidence>
<dbReference type="SUPFAM" id="SSF103473">
    <property type="entry name" value="MFS general substrate transporter"/>
    <property type="match status" value="1"/>
</dbReference>
<evidence type="ECO:0000256" key="6">
    <source>
        <dbReference type="SAM" id="MobiDB-lite"/>
    </source>
</evidence>
<protein>
    <submittedName>
        <fullName evidence="9">Synaptic vesicle 2-related protein</fullName>
    </submittedName>
</protein>
<evidence type="ECO:0000256" key="7">
    <source>
        <dbReference type="SAM" id="Phobius"/>
    </source>
</evidence>
<feature type="transmembrane region" description="Helical" evidence="7">
    <location>
        <begin position="67"/>
        <end position="88"/>
    </location>
</feature>
<dbReference type="InterPro" id="IPR005828">
    <property type="entry name" value="MFS_sugar_transport-like"/>
</dbReference>
<evidence type="ECO:0000256" key="2">
    <source>
        <dbReference type="ARBA" id="ARBA00022448"/>
    </source>
</evidence>
<dbReference type="InterPro" id="IPR020846">
    <property type="entry name" value="MFS_dom"/>
</dbReference>
<feature type="region of interest" description="Disordered" evidence="6">
    <location>
        <begin position="471"/>
        <end position="530"/>
    </location>
</feature>
<comment type="subcellular location">
    <subcellularLocation>
        <location evidence="1">Membrane</location>
        <topology evidence="1">Multi-pass membrane protein</topology>
    </subcellularLocation>
</comment>
<accession>A0ABQ8UUX5</accession>
<dbReference type="PANTHER" id="PTHR23511">
    <property type="entry name" value="SYNAPTIC VESICLE GLYCOPROTEIN 2"/>
    <property type="match status" value="1"/>
</dbReference>
<evidence type="ECO:0000256" key="4">
    <source>
        <dbReference type="ARBA" id="ARBA00022989"/>
    </source>
</evidence>
<keyword evidence="2" id="KW-0813">Transport</keyword>
<keyword evidence="3 7" id="KW-0812">Transmembrane</keyword>
<feature type="transmembrane region" description="Helical" evidence="7">
    <location>
        <begin position="153"/>
        <end position="175"/>
    </location>
</feature>
<dbReference type="Pfam" id="PF00083">
    <property type="entry name" value="Sugar_tr"/>
    <property type="match status" value="1"/>
</dbReference>
<keyword evidence="10" id="KW-1185">Reference proteome</keyword>
<gene>
    <name evidence="9" type="ORF">PAPYR_126</name>
</gene>
<feature type="transmembrane region" description="Helical" evidence="7">
    <location>
        <begin position="95"/>
        <end position="114"/>
    </location>
</feature>
<dbReference type="Proteomes" id="UP001141327">
    <property type="component" value="Unassembled WGS sequence"/>
</dbReference>
<dbReference type="EMBL" id="JAPMOS010000001">
    <property type="protein sequence ID" value="KAJ4462912.1"/>
    <property type="molecule type" value="Genomic_DNA"/>
</dbReference>
<evidence type="ECO:0000256" key="3">
    <source>
        <dbReference type="ARBA" id="ARBA00022692"/>
    </source>
</evidence>
<organism evidence="9 10">
    <name type="scientific">Paratrimastix pyriformis</name>
    <dbReference type="NCBI Taxonomy" id="342808"/>
    <lineage>
        <taxon>Eukaryota</taxon>
        <taxon>Metamonada</taxon>
        <taxon>Preaxostyla</taxon>
        <taxon>Paratrimastigidae</taxon>
        <taxon>Paratrimastix</taxon>
    </lineage>
</organism>
<feature type="transmembrane region" description="Helical" evidence="7">
    <location>
        <begin position="181"/>
        <end position="202"/>
    </location>
</feature>
<dbReference type="InterPro" id="IPR036259">
    <property type="entry name" value="MFS_trans_sf"/>
</dbReference>
<name>A0ABQ8UUX5_9EUKA</name>
<evidence type="ECO:0000256" key="5">
    <source>
        <dbReference type="ARBA" id="ARBA00023136"/>
    </source>
</evidence>
<feature type="transmembrane region" description="Helical" evidence="7">
    <location>
        <begin position="120"/>
        <end position="141"/>
    </location>
</feature>
<sequence>MNKDPDESKVALNLDDALDYLGFGRFQILSMMMCGFCWCVDTMEVMALTFLLVQLRLEWGLSPFEESALPAAIFVGVFIGNIFFGWLSDRLGRRYGYLLTCVLVSGFGLASAFAQNTWQITLFRALEGVGLGGSVVGFSLISELLPVRVRGKALQFFEFFSTGGALIEAGLAWAFLPIMSWRYFLLITVGLMVVNLCMWPFLPESPRFYVLTGRPEKARKVLERIARMNRKQLPAGQLICPRVAHRARPTDLFAKGMWRTTVSMWLIWFIDTFVYYGFMILTPDYFQLEAKDSNYLMIFVTTAAEVPGLLAAALLVDRLGRKRSLALYFALTMAATIPLGFQLPAWAGPVCMICSRMCIMAAFRWVPPDSRDHCHCPLGYSSSWLRVTYTYTPEVFPTAIRAIAMGTCAATSRISGIATSFVAAMTDDSLWYPVIAYASACLVGVVMALLLRKETANKRLADTVDQESTANSAAAVELAGSPPAVSPPAEGSGKKSPGYRPVLAEADEESEGRGERVTLLTDGPILSGAI</sequence>
<keyword evidence="4 7" id="KW-1133">Transmembrane helix</keyword>
<reference evidence="9" key="1">
    <citation type="journal article" date="2022" name="bioRxiv">
        <title>Genomics of Preaxostyla Flagellates Illuminates Evolutionary Transitions and the Path Towards Mitochondrial Loss.</title>
        <authorList>
            <person name="Novak L.V.F."/>
            <person name="Treitli S.C."/>
            <person name="Pyrih J."/>
            <person name="Halakuc P."/>
            <person name="Pipaliya S.V."/>
            <person name="Vacek V."/>
            <person name="Brzon O."/>
            <person name="Soukal P."/>
            <person name="Eme L."/>
            <person name="Dacks J.B."/>
            <person name="Karnkowska A."/>
            <person name="Elias M."/>
            <person name="Hampl V."/>
        </authorList>
    </citation>
    <scope>NUCLEOTIDE SEQUENCE</scope>
    <source>
        <strain evidence="9">RCP-MX</strain>
    </source>
</reference>
<feature type="transmembrane region" description="Helical" evidence="7">
    <location>
        <begin position="295"/>
        <end position="316"/>
    </location>
</feature>
<dbReference type="PROSITE" id="PS50850">
    <property type="entry name" value="MFS"/>
    <property type="match status" value="1"/>
</dbReference>
<proteinExistence type="predicted"/>
<feature type="transmembrane region" description="Helical" evidence="7">
    <location>
        <begin position="35"/>
        <end position="55"/>
    </location>
</feature>
<dbReference type="PANTHER" id="PTHR23511:SF5">
    <property type="entry name" value="MAJOR FACILITATOR-TYPE TRANSPORTER HXNZ-RELATED"/>
    <property type="match status" value="1"/>
</dbReference>
<evidence type="ECO:0000259" key="8">
    <source>
        <dbReference type="PROSITE" id="PS50850"/>
    </source>
</evidence>
<comment type="caution">
    <text evidence="9">The sequence shown here is derived from an EMBL/GenBank/DDBJ whole genome shotgun (WGS) entry which is preliminary data.</text>
</comment>
<dbReference type="Gene3D" id="1.20.1250.20">
    <property type="entry name" value="MFS general substrate transporter like domains"/>
    <property type="match status" value="1"/>
</dbReference>
<feature type="transmembrane region" description="Helical" evidence="7">
    <location>
        <begin position="430"/>
        <end position="451"/>
    </location>
</feature>
<keyword evidence="5 7" id="KW-0472">Membrane</keyword>